<protein>
    <submittedName>
        <fullName evidence="7">Major facilitator superfamily MFS-1</fullName>
    </submittedName>
</protein>
<feature type="transmembrane region" description="Helical" evidence="5">
    <location>
        <begin position="36"/>
        <end position="54"/>
    </location>
</feature>
<dbReference type="Pfam" id="PF07690">
    <property type="entry name" value="MFS_1"/>
    <property type="match status" value="1"/>
</dbReference>
<evidence type="ECO:0000256" key="5">
    <source>
        <dbReference type="SAM" id="Phobius"/>
    </source>
</evidence>
<evidence type="ECO:0000313" key="7">
    <source>
        <dbReference type="EMBL" id="KAF2791393.1"/>
    </source>
</evidence>
<dbReference type="InterPro" id="IPR011701">
    <property type="entry name" value="MFS"/>
</dbReference>
<evidence type="ECO:0000256" key="2">
    <source>
        <dbReference type="ARBA" id="ARBA00022692"/>
    </source>
</evidence>
<dbReference type="InterPro" id="IPR036259">
    <property type="entry name" value="MFS_trans_sf"/>
</dbReference>
<evidence type="ECO:0000256" key="3">
    <source>
        <dbReference type="ARBA" id="ARBA00022989"/>
    </source>
</evidence>
<keyword evidence="8" id="KW-1185">Reference proteome</keyword>
<feature type="transmembrane region" description="Helical" evidence="5">
    <location>
        <begin position="93"/>
        <end position="112"/>
    </location>
</feature>
<organism evidence="7 8">
    <name type="scientific">Melanomma pulvis-pyrius CBS 109.77</name>
    <dbReference type="NCBI Taxonomy" id="1314802"/>
    <lineage>
        <taxon>Eukaryota</taxon>
        <taxon>Fungi</taxon>
        <taxon>Dikarya</taxon>
        <taxon>Ascomycota</taxon>
        <taxon>Pezizomycotina</taxon>
        <taxon>Dothideomycetes</taxon>
        <taxon>Pleosporomycetidae</taxon>
        <taxon>Pleosporales</taxon>
        <taxon>Melanommataceae</taxon>
        <taxon>Melanomma</taxon>
    </lineage>
</organism>
<evidence type="ECO:0000256" key="4">
    <source>
        <dbReference type="ARBA" id="ARBA00023136"/>
    </source>
</evidence>
<dbReference type="OrthoDB" id="440553at2759"/>
<proteinExistence type="predicted"/>
<evidence type="ECO:0000259" key="6">
    <source>
        <dbReference type="PROSITE" id="PS50850"/>
    </source>
</evidence>
<accession>A0A6A6X5G8</accession>
<dbReference type="PANTHER" id="PTHR23501:SF43">
    <property type="entry name" value="MULTIDRUG TRANSPORTER, PUTATIVE (AFU_ORTHOLOGUE AFUA_6G03040)-RELATED"/>
    <property type="match status" value="1"/>
</dbReference>
<keyword evidence="2 5" id="KW-0812">Transmembrane</keyword>
<feature type="transmembrane region" description="Helical" evidence="5">
    <location>
        <begin position="478"/>
        <end position="498"/>
    </location>
</feature>
<dbReference type="Gene3D" id="1.20.1250.20">
    <property type="entry name" value="MFS general substrate transporter like domains"/>
    <property type="match status" value="2"/>
</dbReference>
<feature type="transmembrane region" description="Helical" evidence="5">
    <location>
        <begin position="416"/>
        <end position="434"/>
    </location>
</feature>
<feature type="transmembrane region" description="Helical" evidence="5">
    <location>
        <begin position="124"/>
        <end position="145"/>
    </location>
</feature>
<comment type="subcellular location">
    <subcellularLocation>
        <location evidence="1">Membrane</location>
        <topology evidence="1">Multi-pass membrane protein</topology>
    </subcellularLocation>
</comment>
<dbReference type="GO" id="GO:0022857">
    <property type="term" value="F:transmembrane transporter activity"/>
    <property type="evidence" value="ECO:0007669"/>
    <property type="project" value="InterPro"/>
</dbReference>
<dbReference type="AlphaFoldDB" id="A0A6A6X5G8"/>
<feature type="transmembrane region" description="Helical" evidence="5">
    <location>
        <begin position="66"/>
        <end position="87"/>
    </location>
</feature>
<evidence type="ECO:0000313" key="8">
    <source>
        <dbReference type="Proteomes" id="UP000799757"/>
    </source>
</evidence>
<keyword evidence="4 5" id="KW-0472">Membrane</keyword>
<dbReference type="SUPFAM" id="SSF103473">
    <property type="entry name" value="MFS general substrate transporter"/>
    <property type="match status" value="2"/>
</dbReference>
<keyword evidence="3 5" id="KW-1133">Transmembrane helix</keyword>
<dbReference type="EMBL" id="MU002021">
    <property type="protein sequence ID" value="KAF2791393.1"/>
    <property type="molecule type" value="Genomic_DNA"/>
</dbReference>
<dbReference type="PANTHER" id="PTHR23501">
    <property type="entry name" value="MAJOR FACILITATOR SUPERFAMILY"/>
    <property type="match status" value="1"/>
</dbReference>
<sequence>MRRIFLALFISQMESSVTSTAVLAITNDLGGYEKSSWLFTAYLLTYSGFPIIWAKLSDIVGRRTCLLTALILFLIFSAACGAAQTMIQLIMFRWVKGVGGSGIYSLGTLVFWELLPPERWATNASIVTGVLALSLVAGPLIGGAITESGKWRWIFLINVPIIAVASALLLWSFPRRLFNEPAAQYVSETRRAWLSPRQLRRIDVLGGALMLGLCLLLSTGLQQAALGLSWASAYVLPLLIVAGISIIGFLAWSWYVTNRRIWPEPIFPWRFIQNRVCLGMIANAFLAGMILSVTIVQLPQRFMTVNGLYPLAAGVRLLPFGAFVPTGSSIAVVLMDRFKIPPTFICVAGAILEIIGLVFLSRASGSSAVEASQYGSQIVTAVGNGFVNTAVILMIPYVVDNRDLGVGNATMAQFRILGGTIGISITTAAFAPFVKNQLLDGLSASVVHALLDRTGAIGRLPEATQSIVRHAFADGYNLQMKILIGIAAAHIPATLLMWRKRPIIISMKGAERS</sequence>
<feature type="transmembrane region" description="Helical" evidence="5">
    <location>
        <begin position="342"/>
        <end position="362"/>
    </location>
</feature>
<dbReference type="Proteomes" id="UP000799757">
    <property type="component" value="Unassembled WGS sequence"/>
</dbReference>
<feature type="transmembrane region" description="Helical" evidence="5">
    <location>
        <begin position="276"/>
        <end position="297"/>
    </location>
</feature>
<evidence type="ECO:0000256" key="1">
    <source>
        <dbReference type="ARBA" id="ARBA00004141"/>
    </source>
</evidence>
<dbReference type="GO" id="GO:0005886">
    <property type="term" value="C:plasma membrane"/>
    <property type="evidence" value="ECO:0007669"/>
    <property type="project" value="TreeGrafter"/>
</dbReference>
<gene>
    <name evidence="7" type="ORF">K505DRAFT_249047</name>
</gene>
<feature type="transmembrane region" description="Helical" evidence="5">
    <location>
        <begin position="317"/>
        <end position="335"/>
    </location>
</feature>
<dbReference type="PROSITE" id="PS50850">
    <property type="entry name" value="MFS"/>
    <property type="match status" value="1"/>
</dbReference>
<name>A0A6A6X5G8_9PLEO</name>
<dbReference type="InterPro" id="IPR020846">
    <property type="entry name" value="MFS_dom"/>
</dbReference>
<feature type="transmembrane region" description="Helical" evidence="5">
    <location>
        <begin position="231"/>
        <end position="255"/>
    </location>
</feature>
<reference evidence="7" key="1">
    <citation type="journal article" date="2020" name="Stud. Mycol.">
        <title>101 Dothideomycetes genomes: a test case for predicting lifestyles and emergence of pathogens.</title>
        <authorList>
            <person name="Haridas S."/>
            <person name="Albert R."/>
            <person name="Binder M."/>
            <person name="Bloem J."/>
            <person name="Labutti K."/>
            <person name="Salamov A."/>
            <person name="Andreopoulos B."/>
            <person name="Baker S."/>
            <person name="Barry K."/>
            <person name="Bills G."/>
            <person name="Bluhm B."/>
            <person name="Cannon C."/>
            <person name="Castanera R."/>
            <person name="Culley D."/>
            <person name="Daum C."/>
            <person name="Ezra D."/>
            <person name="Gonzalez J."/>
            <person name="Henrissat B."/>
            <person name="Kuo A."/>
            <person name="Liang C."/>
            <person name="Lipzen A."/>
            <person name="Lutzoni F."/>
            <person name="Magnuson J."/>
            <person name="Mondo S."/>
            <person name="Nolan M."/>
            <person name="Ohm R."/>
            <person name="Pangilinan J."/>
            <person name="Park H.-J."/>
            <person name="Ramirez L."/>
            <person name="Alfaro M."/>
            <person name="Sun H."/>
            <person name="Tritt A."/>
            <person name="Yoshinaga Y."/>
            <person name="Zwiers L.-H."/>
            <person name="Turgeon B."/>
            <person name="Goodwin S."/>
            <person name="Spatafora J."/>
            <person name="Crous P."/>
            <person name="Grigoriev I."/>
        </authorList>
    </citation>
    <scope>NUCLEOTIDE SEQUENCE</scope>
    <source>
        <strain evidence="7">CBS 109.77</strain>
    </source>
</reference>
<feature type="transmembrane region" description="Helical" evidence="5">
    <location>
        <begin position="204"/>
        <end position="225"/>
    </location>
</feature>
<feature type="domain" description="Major facilitator superfamily (MFS) profile" evidence="6">
    <location>
        <begin position="1"/>
        <end position="455"/>
    </location>
</feature>
<feature type="transmembrane region" description="Helical" evidence="5">
    <location>
        <begin position="151"/>
        <end position="171"/>
    </location>
</feature>
<feature type="transmembrane region" description="Helical" evidence="5">
    <location>
        <begin position="374"/>
        <end position="395"/>
    </location>
</feature>